<evidence type="ECO:0000256" key="2">
    <source>
        <dbReference type="RuleBase" id="RU364082"/>
    </source>
</evidence>
<dbReference type="GO" id="GO:0005829">
    <property type="term" value="C:cytosol"/>
    <property type="evidence" value="ECO:0007669"/>
    <property type="project" value="TreeGrafter"/>
</dbReference>
<comment type="similarity">
    <text evidence="1 2">Belongs to the dTDP-4-dehydrorhamnose reductase family.</text>
</comment>
<comment type="function">
    <text evidence="2">Catalyzes the reduction of dTDP-6-deoxy-L-lyxo-4-hexulose to yield dTDP-L-rhamnose.</text>
</comment>
<protein>
    <recommendedName>
        <fullName evidence="2">dTDP-4-dehydrorhamnose reductase</fullName>
        <ecNumber evidence="2">1.1.1.133</ecNumber>
    </recommendedName>
</protein>
<dbReference type="InterPro" id="IPR029903">
    <property type="entry name" value="RmlD-like-bd"/>
</dbReference>
<dbReference type="SUPFAM" id="SSF51735">
    <property type="entry name" value="NAD(P)-binding Rossmann-fold domains"/>
    <property type="match status" value="1"/>
</dbReference>
<dbReference type="UniPathway" id="UPA00124"/>
<dbReference type="GO" id="GO:0008831">
    <property type="term" value="F:dTDP-4-dehydrorhamnose reductase activity"/>
    <property type="evidence" value="ECO:0007669"/>
    <property type="project" value="UniProtKB-EC"/>
</dbReference>
<dbReference type="CDD" id="cd05254">
    <property type="entry name" value="dTDP_HR_like_SDR_e"/>
    <property type="match status" value="1"/>
</dbReference>
<dbReference type="Gene3D" id="3.90.25.10">
    <property type="entry name" value="UDP-galactose 4-epimerase, domain 1"/>
    <property type="match status" value="1"/>
</dbReference>
<evidence type="ECO:0000313" key="5">
    <source>
        <dbReference type="Proteomes" id="UP000473648"/>
    </source>
</evidence>
<dbReference type="InterPro" id="IPR005913">
    <property type="entry name" value="dTDP_dehydrorham_reduct"/>
</dbReference>
<dbReference type="AlphaFoldDB" id="A0A6L5GS55"/>
<evidence type="ECO:0000259" key="3">
    <source>
        <dbReference type="Pfam" id="PF04321"/>
    </source>
</evidence>
<dbReference type="NCBIfam" id="TIGR01214">
    <property type="entry name" value="rmlD"/>
    <property type="match status" value="1"/>
</dbReference>
<dbReference type="EC" id="1.1.1.133" evidence="2"/>
<comment type="pathway">
    <text evidence="2">Carbohydrate biosynthesis; dTDP-L-rhamnose biosynthesis.</text>
</comment>
<dbReference type="EMBL" id="VOGB01000004">
    <property type="protein sequence ID" value="MQM73067.1"/>
    <property type="molecule type" value="Genomic_DNA"/>
</dbReference>
<dbReference type="GO" id="GO:0019305">
    <property type="term" value="P:dTDP-rhamnose biosynthetic process"/>
    <property type="evidence" value="ECO:0007669"/>
    <property type="project" value="UniProtKB-UniPathway"/>
</dbReference>
<keyword evidence="2 4" id="KW-0560">Oxidoreductase</keyword>
<sequence>MKVFVTGVAGQLGHDVMNELYKRGYEGIGSDLAQTYQGIADDSPVTRMPYVSLDITNAAQVAQTLKTIHPDVVVHCAAWTAVDAAEDEENQEKVKAVNVKGTENIAKACAAIDAKMVYLSTDYVFDGQGDTPWQPDQTDYKPLNVYGKTKLAGEEAVRKYLTKYFIVRIAWVFGINGSNFIKTMLNVGKTHDEVRVVNDQIGTPTYTYDLAKLLVDMIETEQYGTYHATNSELEQDNGCGTKTGYISWYDFTKEIYRQAGYTTKVTPVTTEEYGLSKAKRPFNSRLDKSKLTENGLEPLPTWTDALSRYLKVLKVNK</sequence>
<dbReference type="PANTHER" id="PTHR10491">
    <property type="entry name" value="DTDP-4-DEHYDRORHAMNOSE REDUCTASE"/>
    <property type="match status" value="1"/>
</dbReference>
<keyword evidence="5" id="KW-1185">Reference proteome</keyword>
<gene>
    <name evidence="4" type="primary">rfbD</name>
    <name evidence="4" type="ORF">FRC53_06555</name>
</gene>
<keyword evidence="2" id="KW-0521">NADP</keyword>
<accession>A0A6L5GS55</accession>
<feature type="domain" description="RmlD-like substrate binding" evidence="3">
    <location>
        <begin position="1"/>
        <end position="313"/>
    </location>
</feature>
<comment type="caution">
    <text evidence="4">The sequence shown here is derived from an EMBL/GenBank/DDBJ whole genome shotgun (WGS) entry which is preliminary data.</text>
</comment>
<evidence type="ECO:0000313" key="4">
    <source>
        <dbReference type="EMBL" id="MQM73067.1"/>
    </source>
</evidence>
<dbReference type="InterPro" id="IPR036291">
    <property type="entry name" value="NAD(P)-bd_dom_sf"/>
</dbReference>
<reference evidence="4" key="1">
    <citation type="journal article" date="2020" name="Appl. Environ. Microbiol.">
        <title>Medium-Chain Fatty Acid Synthesis by 'Candidatus Weimeria bifida' gen. nov., sp. nov., and 'Candidatus Pseudoramibacter fermentans' sp. nov.</title>
        <authorList>
            <person name="Scarborough M.J."/>
            <person name="Myers K.S."/>
            <person name="Donohue T.J."/>
            <person name="Noguera D.R."/>
        </authorList>
    </citation>
    <scope>NUCLEOTIDE SEQUENCE</scope>
    <source>
        <strain evidence="4">EUB1.1</strain>
    </source>
</reference>
<organism evidence="4 5">
    <name type="scientific">Candidatus Pseudoramibacter fermentans</name>
    <dbReference type="NCBI Taxonomy" id="2594427"/>
    <lineage>
        <taxon>Bacteria</taxon>
        <taxon>Bacillati</taxon>
        <taxon>Bacillota</taxon>
        <taxon>Clostridia</taxon>
        <taxon>Eubacteriales</taxon>
        <taxon>Eubacteriaceae</taxon>
        <taxon>Pseudoramibacter</taxon>
    </lineage>
</organism>
<dbReference type="Pfam" id="PF04321">
    <property type="entry name" value="RmlD_sub_bind"/>
    <property type="match status" value="1"/>
</dbReference>
<evidence type="ECO:0000256" key="1">
    <source>
        <dbReference type="ARBA" id="ARBA00010944"/>
    </source>
</evidence>
<dbReference type="Proteomes" id="UP000473648">
    <property type="component" value="Unassembled WGS sequence"/>
</dbReference>
<dbReference type="PANTHER" id="PTHR10491:SF4">
    <property type="entry name" value="METHIONINE ADENOSYLTRANSFERASE 2 SUBUNIT BETA"/>
    <property type="match status" value="1"/>
</dbReference>
<proteinExistence type="inferred from homology"/>
<name>A0A6L5GS55_9FIRM</name>
<dbReference type="Gene3D" id="3.40.50.720">
    <property type="entry name" value="NAD(P)-binding Rossmann-like Domain"/>
    <property type="match status" value="1"/>
</dbReference>